<dbReference type="NCBIfam" id="NF000592">
    <property type="entry name" value="PRK00013.1"/>
    <property type="match status" value="1"/>
</dbReference>
<organism evidence="18">
    <name type="scientific">Oryza sativa subsp. japonica</name>
    <name type="common">Rice</name>
    <dbReference type="NCBI Taxonomy" id="39947"/>
    <lineage>
        <taxon>Eukaryota</taxon>
        <taxon>Viridiplantae</taxon>
        <taxon>Streptophyta</taxon>
        <taxon>Embryophyta</taxon>
        <taxon>Tracheophyta</taxon>
        <taxon>Spermatophyta</taxon>
        <taxon>Magnoliopsida</taxon>
        <taxon>Liliopsida</taxon>
        <taxon>Poales</taxon>
        <taxon>Poaceae</taxon>
        <taxon>BOP clade</taxon>
        <taxon>Oryzoideae</taxon>
        <taxon>Oryzeae</taxon>
        <taxon>Oryzinae</taxon>
        <taxon>Oryza</taxon>
        <taxon>Oryza sativa</taxon>
    </lineage>
</organism>
<feature type="region of interest" description="Disordered" evidence="15">
    <location>
        <begin position="421"/>
        <end position="499"/>
    </location>
</feature>
<evidence type="ECO:0000256" key="5">
    <source>
        <dbReference type="ARBA" id="ARBA00022692"/>
    </source>
</evidence>
<dbReference type="InterPro" id="IPR001594">
    <property type="entry name" value="Palmitoyltrfase_DHHC"/>
</dbReference>
<dbReference type="SUPFAM" id="SSF54849">
    <property type="entry name" value="GroEL-intermediate domain like"/>
    <property type="match status" value="1"/>
</dbReference>
<dbReference type="NCBIfam" id="TIGR02348">
    <property type="entry name" value="GroEL"/>
    <property type="match status" value="1"/>
</dbReference>
<dbReference type="GO" id="GO:0005524">
    <property type="term" value="F:ATP binding"/>
    <property type="evidence" value="ECO:0007669"/>
    <property type="project" value="UniProtKB-KW"/>
</dbReference>
<dbReference type="SUPFAM" id="SSF48592">
    <property type="entry name" value="GroEL equatorial domain-like"/>
    <property type="match status" value="1"/>
</dbReference>
<feature type="compositionally biased region" description="Polar residues" evidence="15">
    <location>
        <begin position="642"/>
        <end position="653"/>
    </location>
</feature>
<dbReference type="InterPro" id="IPR027413">
    <property type="entry name" value="GROEL-like_equatorial_sf"/>
</dbReference>
<feature type="compositionally biased region" description="Polar residues" evidence="15">
    <location>
        <begin position="442"/>
        <end position="458"/>
    </location>
</feature>
<gene>
    <name evidence="18" type="ORF">OsJ_30349</name>
</gene>
<dbReference type="PROSITE" id="PS50216">
    <property type="entry name" value="DHHC"/>
    <property type="match status" value="1"/>
</dbReference>
<dbReference type="NCBIfam" id="NF009487">
    <property type="entry name" value="PRK12849.1"/>
    <property type="match status" value="1"/>
</dbReference>
<dbReference type="Gene3D" id="1.10.560.10">
    <property type="entry name" value="GroEL-like equatorial domain"/>
    <property type="match status" value="1"/>
</dbReference>
<comment type="subcellular location">
    <subcellularLocation>
        <location evidence="1">Membrane</location>
        <topology evidence="1">Multi-pass membrane protein</topology>
    </subcellularLocation>
    <subcellularLocation>
        <location evidence="2">Mitochondrion matrix</location>
    </subcellularLocation>
</comment>
<feature type="transmembrane region" description="Helical" evidence="16">
    <location>
        <begin position="12"/>
        <end position="34"/>
    </location>
</feature>
<sequence length="1275" mass="137333">MARKHGWQLPAHTLQIVAIVVFFLLVVAFYAFFAPFLGKQILEYVAIGVYTPVAFAVFILYIRCTSINPADPGIMSKFEDGFINVPANSDGLQGINLPQKGNSTIGTQSPTSTCRSSLDGHSNQRGLSTRDANVNLSSQLPKKRSSCYFLGGLLCALFVMEDCRKPDESEQAANGEEALFCTLCNAEVRKFSKHCRSCDKCVDGFDHHCRWLNNCVGRKNYFTFISLMAISLFWLAIEFGVGIAVIVLCFVDKNALSNIQDKLGNGMTRAPFAVIVGLFTLLSLVACIPLGELFFFHMILIRKGITTYDYVVAMRAMSEAAPEDDEEAHITYSPSNSATTGFSVGSSLGLHHKGAWCTPPRIFIDQDEVIPHLDPGMVPSTVDPDAAGYAERANKSKKPVKISARSLAKLDRNEVMKAAAKARASSSVLRPVDARRGHEGDLSSSGNASVRSSMSVDYSGTKESRGEMRLSPLQNSYPQSLASQDDYETGTQTASSLSSPVHIHKLASHSQFHAPPHQPPPPERPVPGIVPGIVRPPVPTTQITNPMFQSATSYVRENRRASVVWDQEAGRYVSVPAQTRAVPGLDLPARTPRFLANPTGESSNHGKNLAPANASSSAISSGQPSERLTYTGQSIFFGGPILSTSGTNAQRSEAGTRARPDGSSDPPNAFQRDTRGERARTGSFPVFAPGTFQKNPPFDNRFPNGRARCLSRRRGLACRFVVRADVKVISSGEACRRGLAAGIDKLADAVAVTLGPKGRNVVIDQDDVPKVINDGITIAKAIELPNAVEHAGAMLLQEHVNQIASKTNSSVGDGTTTAIILAREIINLGLLAVATGANPVALRKGIDKAVHELIGILKTKCIPVSTKEDIKAVASISAGNDEYVGDLIADALEKIGPDGIIKIESSSSIYTSVEVQEGMKIDKGYISPHFITNQDKAIVEFENARVLLTDQRVDDVQEILPLLEKTTQLSVPLLIIAEDVSHTVYSTLVLNKLNGLLNVAVVKCPGLGDEKKAILQDIAIMTGADFFASDLGWCLQGATSDQLGMAQKITITSDTTTIIAHPSMRPEIEARIQQLKKDLEETTSAYLKERFSSRIAKLSRGIAVIKVGAATEAELEDRKLRAEDAKNATFAAISEGITPGGGVTYVQLSKYIPSIMDLVDDSEEKIGVNIVGKALLVPAMTIARNAGADGPAVVEKLLASEWRVGYNAMTDKFEDLVDAGVVDPCRVARCVLQNSASIAGLILMTQAMMFDKIKKKKSTIPQIPGIPPLQINQNA</sequence>
<evidence type="ECO:0000256" key="12">
    <source>
        <dbReference type="ARBA" id="ARBA00023186"/>
    </source>
</evidence>
<dbReference type="Pfam" id="PF01529">
    <property type="entry name" value="DHHC"/>
    <property type="match status" value="1"/>
</dbReference>
<dbReference type="NCBIfam" id="NF009488">
    <property type="entry name" value="PRK12850.1"/>
    <property type="match status" value="1"/>
</dbReference>
<feature type="transmembrane region" description="Helical" evidence="16">
    <location>
        <begin position="41"/>
        <end position="62"/>
    </location>
</feature>
<dbReference type="InterPro" id="IPR001844">
    <property type="entry name" value="Cpn60/GroEL"/>
</dbReference>
<dbReference type="iPTMnet" id="B9G536"/>
<evidence type="ECO:0000259" key="17">
    <source>
        <dbReference type="Pfam" id="PF01529"/>
    </source>
</evidence>
<proteinExistence type="inferred from homology"/>
<feature type="region of interest" description="Disordered" evidence="15">
    <location>
        <begin position="641"/>
        <end position="699"/>
    </location>
</feature>
<evidence type="ECO:0000256" key="11">
    <source>
        <dbReference type="ARBA" id="ARBA00023136"/>
    </source>
</evidence>
<reference evidence="18" key="2">
    <citation type="submission" date="2008-12" db="EMBL/GenBank/DDBJ databases">
        <title>Improved gene annotation of the rice (Oryza sativa) genomes.</title>
        <authorList>
            <person name="Wang J."/>
            <person name="Li R."/>
            <person name="Fan W."/>
            <person name="Huang Q."/>
            <person name="Zhang J."/>
            <person name="Zhou Y."/>
            <person name="Hu Y."/>
            <person name="Zi S."/>
            <person name="Li J."/>
            <person name="Ni P."/>
            <person name="Zheng H."/>
            <person name="Zhang Y."/>
            <person name="Zhao M."/>
            <person name="Hao Q."/>
            <person name="McDermott J."/>
            <person name="Samudrala R."/>
            <person name="Kristiansen K."/>
            <person name="Wong G.K.-S."/>
        </authorList>
    </citation>
    <scope>NUCLEOTIDE SEQUENCE</scope>
</reference>
<dbReference type="EMBL" id="CM000146">
    <property type="protein sequence ID" value="EEE70234.1"/>
    <property type="molecule type" value="Genomic_DNA"/>
</dbReference>
<keyword evidence="9 16" id="KW-1133">Transmembrane helix</keyword>
<accession>B9G536</accession>
<dbReference type="Gene3D" id="3.50.7.10">
    <property type="entry name" value="GroEL"/>
    <property type="match status" value="1"/>
</dbReference>
<evidence type="ECO:0000313" key="18">
    <source>
        <dbReference type="EMBL" id="EEE70234.1"/>
    </source>
</evidence>
<dbReference type="GO" id="GO:0042026">
    <property type="term" value="P:protein refolding"/>
    <property type="evidence" value="ECO:0007669"/>
    <property type="project" value="InterPro"/>
</dbReference>
<keyword evidence="5 16" id="KW-0812">Transmembrane</keyword>
<dbReference type="PANTHER" id="PTHR45633">
    <property type="entry name" value="60 KDA HEAT SHOCK PROTEIN, MITOCHONDRIAL"/>
    <property type="match status" value="1"/>
</dbReference>
<comment type="similarity">
    <text evidence="3 14">Belongs to the chaperonin (HSP60) family.</text>
</comment>
<keyword evidence="6" id="KW-0547">Nucleotide-binding</keyword>
<name>B9G536_ORYSJ</name>
<evidence type="ECO:0000256" key="10">
    <source>
        <dbReference type="ARBA" id="ARBA00023128"/>
    </source>
</evidence>
<keyword evidence="11 16" id="KW-0472">Membrane</keyword>
<evidence type="ECO:0000256" key="2">
    <source>
        <dbReference type="ARBA" id="ARBA00004305"/>
    </source>
</evidence>
<dbReference type="InterPro" id="IPR027410">
    <property type="entry name" value="TCP-1-like_intermed_sf"/>
</dbReference>
<dbReference type="GO" id="GO:0016020">
    <property type="term" value="C:membrane"/>
    <property type="evidence" value="ECO:0007669"/>
    <property type="project" value="UniProtKB-SubCell"/>
</dbReference>
<dbReference type="Pfam" id="PF00118">
    <property type="entry name" value="Cpn60_TCP1"/>
    <property type="match status" value="1"/>
</dbReference>
<feature type="region of interest" description="Disordered" evidence="15">
    <location>
        <begin position="589"/>
        <end position="625"/>
    </location>
</feature>
<feature type="transmembrane region" description="Helical" evidence="16">
    <location>
        <begin position="272"/>
        <end position="296"/>
    </location>
</feature>
<dbReference type="CDD" id="cd03344">
    <property type="entry name" value="GroEL"/>
    <property type="match status" value="1"/>
</dbReference>
<evidence type="ECO:0000256" key="6">
    <source>
        <dbReference type="ARBA" id="ARBA00022741"/>
    </source>
</evidence>
<evidence type="ECO:0000256" key="9">
    <source>
        <dbReference type="ARBA" id="ARBA00022989"/>
    </source>
</evidence>
<dbReference type="GO" id="GO:0016409">
    <property type="term" value="F:palmitoyltransferase activity"/>
    <property type="evidence" value="ECO:0007669"/>
    <property type="project" value="InterPro"/>
</dbReference>
<dbReference type="FunFam" id="1.10.560.10:FF:000026">
    <property type="entry name" value="Chaperonin 60 subunit alpha 2 chloroplastic"/>
    <property type="match status" value="1"/>
</dbReference>
<evidence type="ECO:0000256" key="15">
    <source>
        <dbReference type="SAM" id="MobiDB-lite"/>
    </source>
</evidence>
<evidence type="ECO:0000256" key="13">
    <source>
        <dbReference type="ARBA" id="ARBA00030005"/>
    </source>
</evidence>
<keyword evidence="12" id="KW-0143">Chaperone</keyword>
<protein>
    <recommendedName>
        <fullName evidence="13">Heat shock protein 60</fullName>
    </recommendedName>
</protein>
<comment type="similarity">
    <text evidence="4">Belongs to the DHHC palmitoyltransferase family.</text>
</comment>
<dbReference type="GO" id="GO:0140662">
    <property type="term" value="F:ATP-dependent protein folding chaperone"/>
    <property type="evidence" value="ECO:0007669"/>
    <property type="project" value="InterPro"/>
</dbReference>
<reference evidence="18" key="1">
    <citation type="journal article" date="2005" name="PLoS Biol.">
        <title>The genomes of Oryza sativa: a history of duplications.</title>
        <authorList>
            <person name="Yu J."/>
            <person name="Wang J."/>
            <person name="Lin W."/>
            <person name="Li S."/>
            <person name="Li H."/>
            <person name="Zhou J."/>
            <person name="Ni P."/>
            <person name="Dong W."/>
            <person name="Hu S."/>
            <person name="Zeng C."/>
            <person name="Zhang J."/>
            <person name="Zhang Y."/>
            <person name="Li R."/>
            <person name="Xu Z."/>
            <person name="Li S."/>
            <person name="Li X."/>
            <person name="Zheng H."/>
            <person name="Cong L."/>
            <person name="Lin L."/>
            <person name="Yin J."/>
            <person name="Geng J."/>
            <person name="Li G."/>
            <person name="Shi J."/>
            <person name="Liu J."/>
            <person name="Lv H."/>
            <person name="Li J."/>
            <person name="Wang J."/>
            <person name="Deng Y."/>
            <person name="Ran L."/>
            <person name="Shi X."/>
            <person name="Wang X."/>
            <person name="Wu Q."/>
            <person name="Li C."/>
            <person name="Ren X."/>
            <person name="Wang J."/>
            <person name="Wang X."/>
            <person name="Li D."/>
            <person name="Liu D."/>
            <person name="Zhang X."/>
            <person name="Ji Z."/>
            <person name="Zhao W."/>
            <person name="Sun Y."/>
            <person name="Zhang Z."/>
            <person name="Bao J."/>
            <person name="Han Y."/>
            <person name="Dong L."/>
            <person name="Ji J."/>
            <person name="Chen P."/>
            <person name="Wu S."/>
            <person name="Liu J."/>
            <person name="Xiao Y."/>
            <person name="Bu D."/>
            <person name="Tan J."/>
            <person name="Yang L."/>
            <person name="Ye C."/>
            <person name="Zhang J."/>
            <person name="Xu J."/>
            <person name="Zhou Y."/>
            <person name="Yu Y."/>
            <person name="Zhang B."/>
            <person name="Zhuang S."/>
            <person name="Wei H."/>
            <person name="Liu B."/>
            <person name="Lei M."/>
            <person name="Yu H."/>
            <person name="Li Y."/>
            <person name="Xu H."/>
            <person name="Wei S."/>
            <person name="He X."/>
            <person name="Fang L."/>
            <person name="Zhang Z."/>
            <person name="Zhang Y."/>
            <person name="Huang X."/>
            <person name="Su Z."/>
            <person name="Tong W."/>
            <person name="Li J."/>
            <person name="Tong Z."/>
            <person name="Li S."/>
            <person name="Ye J."/>
            <person name="Wang L."/>
            <person name="Fang L."/>
            <person name="Lei T."/>
            <person name="Chen C."/>
            <person name="Chen H."/>
            <person name="Xu Z."/>
            <person name="Li H."/>
            <person name="Huang H."/>
            <person name="Zhang F."/>
            <person name="Xu H."/>
            <person name="Li N."/>
            <person name="Zhao C."/>
            <person name="Li S."/>
            <person name="Dong L."/>
            <person name="Huang Y."/>
            <person name="Li L."/>
            <person name="Xi Y."/>
            <person name="Qi Q."/>
            <person name="Li W."/>
            <person name="Zhang B."/>
            <person name="Hu W."/>
            <person name="Zhang Y."/>
            <person name="Tian X."/>
            <person name="Jiao Y."/>
            <person name="Liang X."/>
            <person name="Jin J."/>
            <person name="Gao L."/>
            <person name="Zheng W."/>
            <person name="Hao B."/>
            <person name="Liu S."/>
            <person name="Wang W."/>
            <person name="Yuan L."/>
            <person name="Cao M."/>
            <person name="McDermott J."/>
            <person name="Samudrala R."/>
            <person name="Wang J."/>
            <person name="Wong G.K."/>
            <person name="Yang H."/>
        </authorList>
    </citation>
    <scope>NUCLEOTIDE SEQUENCE [LARGE SCALE GENOMIC DNA]</scope>
</reference>
<feature type="compositionally biased region" description="Low complexity" evidence="15">
    <location>
        <begin position="610"/>
        <end position="621"/>
    </location>
</feature>
<evidence type="ECO:0000256" key="1">
    <source>
        <dbReference type="ARBA" id="ARBA00004141"/>
    </source>
</evidence>
<keyword evidence="8" id="KW-0809">Transit peptide</keyword>
<dbReference type="Proteomes" id="UP000007752">
    <property type="component" value="Chromosome 9"/>
</dbReference>
<dbReference type="Gene3D" id="3.30.260.10">
    <property type="entry name" value="TCP-1-like chaperonin intermediate domain"/>
    <property type="match status" value="1"/>
</dbReference>
<dbReference type="NCBIfam" id="NF009489">
    <property type="entry name" value="PRK12851.1"/>
    <property type="match status" value="1"/>
</dbReference>
<keyword evidence="7" id="KW-0067">ATP-binding</keyword>
<dbReference type="AlphaFoldDB" id="B9G536"/>
<dbReference type="InterPro" id="IPR027409">
    <property type="entry name" value="GroEL-like_apical_dom_sf"/>
</dbReference>
<feature type="compositionally biased region" description="Basic and acidic residues" evidence="15">
    <location>
        <begin position="432"/>
        <end position="441"/>
    </location>
</feature>
<evidence type="ECO:0000256" key="4">
    <source>
        <dbReference type="ARBA" id="ARBA00008574"/>
    </source>
</evidence>
<dbReference type="PRINTS" id="PR00298">
    <property type="entry name" value="CHAPERONIN60"/>
</dbReference>
<dbReference type="HOGENOM" id="CLU_020283_2_1_1"/>
<evidence type="ECO:0000256" key="3">
    <source>
        <dbReference type="ARBA" id="ARBA00006607"/>
    </source>
</evidence>
<dbReference type="GO" id="GO:0005759">
    <property type="term" value="C:mitochondrial matrix"/>
    <property type="evidence" value="ECO:0007669"/>
    <property type="project" value="UniProtKB-SubCell"/>
</dbReference>
<dbReference type="InterPro" id="IPR002423">
    <property type="entry name" value="Cpn60/GroEL/TCP-1"/>
</dbReference>
<feature type="transmembrane region" description="Helical" evidence="16">
    <location>
        <begin position="221"/>
        <end position="251"/>
    </location>
</feature>
<evidence type="ECO:0000256" key="8">
    <source>
        <dbReference type="ARBA" id="ARBA00022946"/>
    </source>
</evidence>
<feature type="compositionally biased region" description="Polar residues" evidence="15">
    <location>
        <begin position="472"/>
        <end position="499"/>
    </location>
</feature>
<evidence type="ECO:0000256" key="16">
    <source>
        <dbReference type="SAM" id="Phobius"/>
    </source>
</evidence>
<evidence type="ECO:0000256" key="7">
    <source>
        <dbReference type="ARBA" id="ARBA00022840"/>
    </source>
</evidence>
<feature type="domain" description="Palmitoyltransferase DHHC" evidence="17">
    <location>
        <begin position="177"/>
        <end position="311"/>
    </location>
</feature>
<dbReference type="SUPFAM" id="SSF52029">
    <property type="entry name" value="GroEL apical domain-like"/>
    <property type="match status" value="1"/>
</dbReference>
<keyword evidence="10" id="KW-0496">Mitochondrion</keyword>
<dbReference type="FunFam" id="3.50.7.10:FF:000001">
    <property type="entry name" value="60 kDa chaperonin"/>
    <property type="match status" value="1"/>
</dbReference>
<evidence type="ECO:0000256" key="14">
    <source>
        <dbReference type="RuleBase" id="RU000418"/>
    </source>
</evidence>